<evidence type="ECO:0000256" key="1">
    <source>
        <dbReference type="SAM" id="MobiDB-lite"/>
    </source>
</evidence>
<dbReference type="AlphaFoldDB" id="A0A9P6ITX7"/>
<feature type="compositionally biased region" description="Polar residues" evidence="1">
    <location>
        <begin position="26"/>
        <end position="45"/>
    </location>
</feature>
<feature type="region of interest" description="Disordered" evidence="1">
    <location>
        <begin position="369"/>
        <end position="415"/>
    </location>
</feature>
<proteinExistence type="predicted"/>
<name>A0A9P6ITX7_MORAP</name>
<gene>
    <name evidence="2" type="ORF">BGZ70_002880</name>
</gene>
<feature type="compositionally biased region" description="Polar residues" evidence="1">
    <location>
        <begin position="391"/>
        <end position="402"/>
    </location>
</feature>
<feature type="compositionally biased region" description="Basic and acidic residues" evidence="1">
    <location>
        <begin position="403"/>
        <end position="415"/>
    </location>
</feature>
<feature type="region of interest" description="Disordered" evidence="1">
    <location>
        <begin position="232"/>
        <end position="323"/>
    </location>
</feature>
<dbReference type="Proteomes" id="UP000738359">
    <property type="component" value="Unassembled WGS sequence"/>
</dbReference>
<sequence>SPDHNPFNSPPLSADSKSSLMMDPFRTQNNSQLSLNLMMSGPNTGTPGGDGYDEERDAYPFPSQANASKNNLAAFPYSGSTPNALSRSMSALPLRSASPSPVMISPARSLDDLTEPKHVLRQMQSGIPAYHRHTMMPTAMGSPQPNATNNMGASGFAAAAAPATARPTVERQASFSPGAHDRRSLAGSVVTAGNERSSTSGSSINEGNAWYRKRASVIIPDGGTAHVRLWKDDGETTESGSGIVNRSGRSGSQSSAQSQSSTSSGTGTPSPLRLNRLKKEVEDEENQKELPTMTVKKPSTLQLEPVQEKMSVEDGLSPRTPRNGAAVFEGLQTKGSISRTPSPTILSPPVLVEPEQCVVVSGVKEGMLSSVGEEQENESEGVIVRLRTPRRGNSSNSLNRQSYLDDYREQQKQQL</sequence>
<feature type="compositionally biased region" description="Low complexity" evidence="1">
    <location>
        <begin position="247"/>
        <end position="270"/>
    </location>
</feature>
<reference evidence="2" key="1">
    <citation type="journal article" date="2020" name="Fungal Divers.">
        <title>Resolving the Mortierellaceae phylogeny through synthesis of multi-gene phylogenetics and phylogenomics.</title>
        <authorList>
            <person name="Vandepol N."/>
            <person name="Liber J."/>
            <person name="Desiro A."/>
            <person name="Na H."/>
            <person name="Kennedy M."/>
            <person name="Barry K."/>
            <person name="Grigoriev I.V."/>
            <person name="Miller A.N."/>
            <person name="O'Donnell K."/>
            <person name="Stajich J.E."/>
            <person name="Bonito G."/>
        </authorList>
    </citation>
    <scope>NUCLEOTIDE SEQUENCE</scope>
    <source>
        <strain evidence="2">CK1249</strain>
    </source>
</reference>
<accession>A0A9P6ITX7</accession>
<comment type="caution">
    <text evidence="2">The sequence shown here is derived from an EMBL/GenBank/DDBJ whole genome shotgun (WGS) entry which is preliminary data.</text>
</comment>
<dbReference type="OrthoDB" id="2409837at2759"/>
<feature type="compositionally biased region" description="Polar residues" evidence="1">
    <location>
        <begin position="194"/>
        <end position="206"/>
    </location>
</feature>
<feature type="region of interest" description="Disordered" evidence="1">
    <location>
        <begin position="158"/>
        <end position="206"/>
    </location>
</feature>
<feature type="compositionally biased region" description="Low complexity" evidence="1">
    <location>
        <begin position="158"/>
        <end position="167"/>
    </location>
</feature>
<feature type="compositionally biased region" description="Polar residues" evidence="1">
    <location>
        <begin position="1"/>
        <end position="19"/>
    </location>
</feature>
<dbReference type="EMBL" id="JAAAHY010001731">
    <property type="protein sequence ID" value="KAF9947105.1"/>
    <property type="molecule type" value="Genomic_DNA"/>
</dbReference>
<evidence type="ECO:0000313" key="2">
    <source>
        <dbReference type="EMBL" id="KAF9947105.1"/>
    </source>
</evidence>
<organism evidence="2 3">
    <name type="scientific">Mortierella alpina</name>
    <name type="common">Oleaginous fungus</name>
    <name type="synonym">Mortierella renispora</name>
    <dbReference type="NCBI Taxonomy" id="64518"/>
    <lineage>
        <taxon>Eukaryota</taxon>
        <taxon>Fungi</taxon>
        <taxon>Fungi incertae sedis</taxon>
        <taxon>Mucoromycota</taxon>
        <taxon>Mortierellomycotina</taxon>
        <taxon>Mortierellomycetes</taxon>
        <taxon>Mortierellales</taxon>
        <taxon>Mortierellaceae</taxon>
        <taxon>Mortierella</taxon>
    </lineage>
</organism>
<feature type="region of interest" description="Disordered" evidence="1">
    <location>
        <begin position="1"/>
        <end position="61"/>
    </location>
</feature>
<keyword evidence="3" id="KW-1185">Reference proteome</keyword>
<protein>
    <submittedName>
        <fullName evidence="2">Uncharacterized protein</fullName>
    </submittedName>
</protein>
<feature type="non-terminal residue" evidence="2">
    <location>
        <position position="1"/>
    </location>
</feature>
<evidence type="ECO:0000313" key="3">
    <source>
        <dbReference type="Proteomes" id="UP000738359"/>
    </source>
</evidence>